<reference evidence="2 3" key="2">
    <citation type="submission" date="2013-09" db="EMBL/GenBank/DDBJ databases">
        <title>Whole genome comparison of six Crocosphaera watsonii strains with differing phenotypes.</title>
        <authorList>
            <person name="Bench S.R."/>
            <person name="Heller P."/>
            <person name="Frank I."/>
            <person name="Arciniega M."/>
            <person name="Shilova I.N."/>
            <person name="Zehr J.P."/>
        </authorList>
    </citation>
    <scope>NUCLEOTIDE SEQUENCE [LARGE SCALE GENOMIC DNA]</scope>
    <source>
        <strain evidence="2 3">WH 0402</strain>
    </source>
</reference>
<organism evidence="2 3">
    <name type="scientific">Crocosphaera watsonii WH 0402</name>
    <dbReference type="NCBI Taxonomy" id="1284629"/>
    <lineage>
        <taxon>Bacteria</taxon>
        <taxon>Bacillati</taxon>
        <taxon>Cyanobacteriota</taxon>
        <taxon>Cyanophyceae</taxon>
        <taxon>Oscillatoriophycideae</taxon>
        <taxon>Chroococcales</taxon>
        <taxon>Aphanothecaceae</taxon>
        <taxon>Crocosphaera</taxon>
    </lineage>
</organism>
<dbReference type="AlphaFoldDB" id="T2JNK2"/>
<comment type="caution">
    <text evidence="2">The sequence shown here is derived from an EMBL/GenBank/DDBJ whole genome shotgun (WGS) entry which is preliminary data.</text>
</comment>
<protein>
    <submittedName>
        <fullName evidence="2">CRISPR-associated RAMP Cmr1</fullName>
    </submittedName>
</protein>
<dbReference type="Proteomes" id="UP000018130">
    <property type="component" value="Unassembled WGS sequence"/>
</dbReference>
<accession>T2JNK2</accession>
<gene>
    <name evidence="2" type="ORF">CWATWH0402_2245</name>
</gene>
<evidence type="ECO:0000313" key="2">
    <source>
        <dbReference type="EMBL" id="CCQ67458.1"/>
    </source>
</evidence>
<evidence type="ECO:0000256" key="1">
    <source>
        <dbReference type="SAM" id="Phobius"/>
    </source>
</evidence>
<dbReference type="RefSeq" id="WP_048325750.1">
    <property type="nucleotide sequence ID" value="NZ_CAQN01000599.1"/>
</dbReference>
<proteinExistence type="predicted"/>
<keyword evidence="1" id="KW-0812">Transmembrane</keyword>
<feature type="transmembrane region" description="Helical" evidence="1">
    <location>
        <begin position="20"/>
        <end position="37"/>
    </location>
</feature>
<dbReference type="EMBL" id="CAQN01000599">
    <property type="protein sequence ID" value="CCQ67458.1"/>
    <property type="molecule type" value="Genomic_DNA"/>
</dbReference>
<sequence>MNNVIFRPASPDDALEVAKLSILAAGGIFEFFIRRFCERYFFRKFVALEVKKEQETYLIFRQK</sequence>
<evidence type="ECO:0000313" key="3">
    <source>
        <dbReference type="Proteomes" id="UP000018130"/>
    </source>
</evidence>
<keyword evidence="1" id="KW-1133">Transmembrane helix</keyword>
<keyword evidence="1" id="KW-0472">Membrane</keyword>
<reference evidence="2 3" key="1">
    <citation type="submission" date="2013-01" db="EMBL/GenBank/DDBJ databases">
        <authorList>
            <person name="Bench S."/>
        </authorList>
    </citation>
    <scope>NUCLEOTIDE SEQUENCE [LARGE SCALE GENOMIC DNA]</scope>
    <source>
        <strain evidence="2 3">WH 0402</strain>
    </source>
</reference>
<name>T2JNK2_CROWT</name>